<evidence type="ECO:0000256" key="1">
    <source>
        <dbReference type="ARBA" id="ARBA00022884"/>
    </source>
</evidence>
<dbReference type="SMART" id="SM00360">
    <property type="entry name" value="RRM"/>
    <property type="match status" value="1"/>
</dbReference>
<name>A0A8C4NCA2_EPTBU</name>
<accession>A0A8C4NCA2</accession>
<evidence type="ECO:0000313" key="4">
    <source>
        <dbReference type="Ensembl" id="ENSEBUP00000004779.1"/>
    </source>
</evidence>
<proteinExistence type="predicted"/>
<dbReference type="InterPro" id="IPR012677">
    <property type="entry name" value="Nucleotide-bd_a/b_plait_sf"/>
</dbReference>
<dbReference type="PANTHER" id="PTHR23236:SF2">
    <property type="entry name" value="EUKARYOTIC TRANSLATION INITIATION FACTOR 4B"/>
    <property type="match status" value="1"/>
</dbReference>
<protein>
    <recommendedName>
        <fullName evidence="3">RRM domain-containing protein</fullName>
    </recommendedName>
</protein>
<reference evidence="4" key="1">
    <citation type="submission" date="2025-08" db="UniProtKB">
        <authorList>
            <consortium name="Ensembl"/>
        </authorList>
    </citation>
    <scope>IDENTIFICATION</scope>
</reference>
<dbReference type="GO" id="GO:0003723">
    <property type="term" value="F:RNA binding"/>
    <property type="evidence" value="ECO:0007669"/>
    <property type="project" value="UniProtKB-UniRule"/>
</dbReference>
<reference evidence="4" key="2">
    <citation type="submission" date="2025-09" db="UniProtKB">
        <authorList>
            <consortium name="Ensembl"/>
        </authorList>
    </citation>
    <scope>IDENTIFICATION</scope>
</reference>
<dbReference type="Pfam" id="PF00076">
    <property type="entry name" value="RRM_1"/>
    <property type="match status" value="1"/>
</dbReference>
<evidence type="ECO:0000313" key="5">
    <source>
        <dbReference type="Proteomes" id="UP000694388"/>
    </source>
</evidence>
<organism evidence="4 5">
    <name type="scientific">Eptatretus burgeri</name>
    <name type="common">Inshore hagfish</name>
    <dbReference type="NCBI Taxonomy" id="7764"/>
    <lineage>
        <taxon>Eukaryota</taxon>
        <taxon>Metazoa</taxon>
        <taxon>Chordata</taxon>
        <taxon>Craniata</taxon>
        <taxon>Vertebrata</taxon>
        <taxon>Cyclostomata</taxon>
        <taxon>Myxini</taxon>
        <taxon>Myxiniformes</taxon>
        <taxon>Myxinidae</taxon>
        <taxon>Eptatretinae</taxon>
        <taxon>Eptatretus</taxon>
    </lineage>
</organism>
<dbReference type="Proteomes" id="UP000694388">
    <property type="component" value="Unplaced"/>
</dbReference>
<keyword evidence="5" id="KW-1185">Reference proteome</keyword>
<evidence type="ECO:0000256" key="2">
    <source>
        <dbReference type="PROSITE-ProRule" id="PRU00176"/>
    </source>
</evidence>
<dbReference type="OMA" id="SWAYETD"/>
<dbReference type="AlphaFoldDB" id="A0A8C4NCA2"/>
<evidence type="ECO:0000259" key="3">
    <source>
        <dbReference type="PROSITE" id="PS50102"/>
    </source>
</evidence>
<dbReference type="CDD" id="cd12402">
    <property type="entry name" value="RRM_eIF4B"/>
    <property type="match status" value="1"/>
</dbReference>
<keyword evidence="1 2" id="KW-0694">RNA-binding</keyword>
<dbReference type="InterPro" id="IPR035979">
    <property type="entry name" value="RBD_domain_sf"/>
</dbReference>
<dbReference type="InterPro" id="IPR000504">
    <property type="entry name" value="RRM_dom"/>
</dbReference>
<dbReference type="Ensembl" id="ENSEBUT00000005217.1">
    <property type="protein sequence ID" value="ENSEBUP00000004779.1"/>
    <property type="gene ID" value="ENSEBUG00000003312.1"/>
</dbReference>
<dbReference type="PROSITE" id="PS50102">
    <property type="entry name" value="RRM"/>
    <property type="match status" value="1"/>
</dbReference>
<dbReference type="Gene3D" id="3.30.70.330">
    <property type="match status" value="1"/>
</dbReference>
<dbReference type="PANTHER" id="PTHR23236">
    <property type="entry name" value="EUKARYOTIC TRANSLATION INITIATION FACTOR 4B/4H"/>
    <property type="match status" value="1"/>
</dbReference>
<feature type="domain" description="RRM" evidence="3">
    <location>
        <begin position="93"/>
        <end position="170"/>
    </location>
</feature>
<sequence length="196" mass="21870">PMAAKKKTIKKGKTISLNDFLAEDGIFCSARSYSRSINWADESEDIVGDASNAWPLDESISRQIIDRSQLPTAPREVYRPSIDKGRLPSRPPYTAFLGNLPYDVTEECIFTFFTGLKLSAVRLPRELGSSDRLKGFGYAVFDDVESLSNALALNNENLCNRRIRVDIAEQSQDKGTLRIFHVAMVFKLTLVSATTT</sequence>
<dbReference type="SUPFAM" id="SSF54928">
    <property type="entry name" value="RNA-binding domain, RBD"/>
    <property type="match status" value="1"/>
</dbReference>
<dbReference type="InterPro" id="IPR033107">
    <property type="entry name" value="EIF-4B_RRM"/>
</dbReference>
<dbReference type="GeneTree" id="ENSGT00940000153336"/>